<dbReference type="EMBL" id="FCNW02000021">
    <property type="protein sequence ID" value="SAL48056.1"/>
    <property type="molecule type" value="Genomic_DNA"/>
</dbReference>
<organism evidence="2 3">
    <name type="scientific">Caballeronia humi</name>
    <dbReference type="NCBI Taxonomy" id="326474"/>
    <lineage>
        <taxon>Bacteria</taxon>
        <taxon>Pseudomonadati</taxon>
        <taxon>Pseudomonadota</taxon>
        <taxon>Betaproteobacteria</taxon>
        <taxon>Burkholderiales</taxon>
        <taxon>Burkholderiaceae</taxon>
        <taxon>Caballeronia</taxon>
    </lineage>
</organism>
<keyword evidence="3" id="KW-1185">Reference proteome</keyword>
<comment type="caution">
    <text evidence="2">The sequence shown here is derived from an EMBL/GenBank/DDBJ whole genome shotgun (WGS) entry which is preliminary data.</text>
</comment>
<dbReference type="AlphaFoldDB" id="A0A158HUS0"/>
<reference evidence="2" key="1">
    <citation type="submission" date="2016-01" db="EMBL/GenBank/DDBJ databases">
        <authorList>
            <person name="Peeters C."/>
        </authorList>
    </citation>
    <scope>NUCLEOTIDE SEQUENCE [LARGE SCALE GENOMIC DNA]</scope>
    <source>
        <strain evidence="2">LMG 22934</strain>
    </source>
</reference>
<evidence type="ECO:0000256" key="1">
    <source>
        <dbReference type="SAM" id="Phobius"/>
    </source>
</evidence>
<feature type="transmembrane region" description="Helical" evidence="1">
    <location>
        <begin position="89"/>
        <end position="111"/>
    </location>
</feature>
<dbReference type="Proteomes" id="UP000054977">
    <property type="component" value="Unassembled WGS sequence"/>
</dbReference>
<name>A0A158HUS0_9BURK</name>
<sequence>MVITLIGSMEVRQHRNRFRPLIGLTRKPRAGIMAMSEGTNRSGRNPADVLLPTASMRCTVEGDGGSGGANYASPEAAGYSTLAARFTDIVSLFALLILSWTGMVCQGMSLLKKQSRCL</sequence>
<keyword evidence="1" id="KW-1133">Transmembrane helix</keyword>
<accession>A0A158HUS0</accession>
<keyword evidence="1" id="KW-0472">Membrane</keyword>
<keyword evidence="1" id="KW-0812">Transmembrane</keyword>
<protein>
    <submittedName>
        <fullName evidence="2">Uncharacterized protein</fullName>
    </submittedName>
</protein>
<proteinExistence type="predicted"/>
<gene>
    <name evidence="2" type="ORF">AWB65_03849</name>
</gene>
<evidence type="ECO:0000313" key="3">
    <source>
        <dbReference type="Proteomes" id="UP000054977"/>
    </source>
</evidence>
<evidence type="ECO:0000313" key="2">
    <source>
        <dbReference type="EMBL" id="SAL48056.1"/>
    </source>
</evidence>